<dbReference type="InterPro" id="IPR013815">
    <property type="entry name" value="ATP_grasp_subdomain_1"/>
</dbReference>
<keyword evidence="3" id="KW-1185">Reference proteome</keyword>
<dbReference type="EMBL" id="JBHDLN010000019">
    <property type="protein sequence ID" value="MFB0846170.1"/>
    <property type="molecule type" value="Genomic_DNA"/>
</dbReference>
<dbReference type="InterPro" id="IPR005479">
    <property type="entry name" value="CPAse_ATP-bd"/>
</dbReference>
<gene>
    <name evidence="2" type="ORF">ACEU3E_28650</name>
</gene>
<dbReference type="RefSeq" id="WP_373956169.1">
    <property type="nucleotide sequence ID" value="NZ_JBHDLN010000019.1"/>
</dbReference>
<evidence type="ECO:0000313" key="3">
    <source>
        <dbReference type="Proteomes" id="UP001575622"/>
    </source>
</evidence>
<dbReference type="Pfam" id="PF02786">
    <property type="entry name" value="CPSase_L_D2"/>
    <property type="match status" value="1"/>
</dbReference>
<accession>A0ABV4V860</accession>
<feature type="domain" description="Carbamoyl phosphate synthase ATP-binding" evidence="1">
    <location>
        <begin position="273"/>
        <end position="280"/>
    </location>
</feature>
<comment type="caution">
    <text evidence="2">The sequence shown here is derived from an EMBL/GenBank/DDBJ whole genome shotgun (WGS) entry which is preliminary data.</text>
</comment>
<dbReference type="PROSITE" id="PS00867">
    <property type="entry name" value="CPSASE_2"/>
    <property type="match status" value="1"/>
</dbReference>
<evidence type="ECO:0000313" key="2">
    <source>
        <dbReference type="EMBL" id="MFB0846170.1"/>
    </source>
</evidence>
<reference evidence="2 3" key="1">
    <citation type="submission" date="2024-09" db="EMBL/GenBank/DDBJ databases">
        <authorList>
            <person name="Makale K.P.P."/>
            <person name="Makhzoum A."/>
            <person name="Rantong G."/>
            <person name="Rahube T.O."/>
        </authorList>
    </citation>
    <scope>NUCLEOTIDE SEQUENCE [LARGE SCALE GENOMIC DNA]</scope>
    <source>
        <strain evidence="2 3">KM_D13</strain>
    </source>
</reference>
<dbReference type="Proteomes" id="UP001575622">
    <property type="component" value="Unassembled WGS sequence"/>
</dbReference>
<organism evidence="2 3">
    <name type="scientific">Paenibacillus oleatilyticus</name>
    <dbReference type="NCBI Taxonomy" id="2594886"/>
    <lineage>
        <taxon>Bacteria</taxon>
        <taxon>Bacillati</taxon>
        <taxon>Bacillota</taxon>
        <taxon>Bacilli</taxon>
        <taxon>Bacillales</taxon>
        <taxon>Paenibacillaceae</taxon>
        <taxon>Paenibacillus</taxon>
    </lineage>
</organism>
<name>A0ABV4V860_9BACL</name>
<evidence type="ECO:0000259" key="1">
    <source>
        <dbReference type="PROSITE" id="PS00867"/>
    </source>
</evidence>
<dbReference type="Gene3D" id="3.40.50.20">
    <property type="match status" value="1"/>
</dbReference>
<protein>
    <recommendedName>
        <fullName evidence="1">Carbamoyl phosphate synthase ATP-binding domain-containing protein</fullName>
    </recommendedName>
</protein>
<sequence>MNKGHKAVLIYSGYNQRAILAFCRVAERNSIPFFIIAKNKEDPIFLTRYAGHVVVIRRTNQLEINEFMSHILGVRNRTGHEKFLILPSTEALNRFLLVHREQFKMMGCDIPLVEEDLYKKVSNKYSFGDLCNRHHLKVPAELGLEEIDQFPVVMKPKEYNLESDSFLYPIIVHNKDELSKLCKSHARNDYYLQEFINGPSYYLLFYFNRNGECVSFSQENLIQQPFGKSIIAAKPALLHKEEIGERFANLFRQCNFRGLVMIEVRKQNNQYYMIEANPRLWGPSQLFVDCNIPIFESFLMDNGFSLNLPENEVICTDKLYFWFAGMAQYSRQNDVVFLNYSRSEFVREFQKFLTHDIYLRPDTCNVFYEEFANLLTLEV</sequence>
<dbReference type="Gene3D" id="3.30.470.20">
    <property type="entry name" value="ATP-grasp fold, B domain"/>
    <property type="match status" value="1"/>
</dbReference>
<proteinExistence type="predicted"/>
<dbReference type="SUPFAM" id="SSF56059">
    <property type="entry name" value="Glutathione synthetase ATP-binding domain-like"/>
    <property type="match status" value="1"/>
</dbReference>
<dbReference type="Gene3D" id="3.30.1490.20">
    <property type="entry name" value="ATP-grasp fold, A domain"/>
    <property type="match status" value="1"/>
</dbReference>